<comment type="caution">
    <text evidence="1">The sequence shown here is derived from an EMBL/GenBank/DDBJ whole genome shotgun (WGS) entry which is preliminary data.</text>
</comment>
<reference evidence="1" key="1">
    <citation type="journal article" date="2021" name="New Phytol.">
        <title>Evolutionary innovations through gain and loss of genes in the ectomycorrhizal Boletales.</title>
        <authorList>
            <person name="Wu G."/>
            <person name="Miyauchi S."/>
            <person name="Morin E."/>
            <person name="Kuo A."/>
            <person name="Drula E."/>
            <person name="Varga T."/>
            <person name="Kohler A."/>
            <person name="Feng B."/>
            <person name="Cao Y."/>
            <person name="Lipzen A."/>
            <person name="Daum C."/>
            <person name="Hundley H."/>
            <person name="Pangilinan J."/>
            <person name="Johnson J."/>
            <person name="Barry K."/>
            <person name="LaButti K."/>
            <person name="Ng V."/>
            <person name="Ahrendt S."/>
            <person name="Min B."/>
            <person name="Choi I.G."/>
            <person name="Park H."/>
            <person name="Plett J.M."/>
            <person name="Magnuson J."/>
            <person name="Spatafora J.W."/>
            <person name="Nagy L.G."/>
            <person name="Henrissat B."/>
            <person name="Grigoriev I.V."/>
            <person name="Yang Z.L."/>
            <person name="Xu J."/>
            <person name="Martin F.M."/>
        </authorList>
    </citation>
    <scope>NUCLEOTIDE SEQUENCE</scope>
    <source>
        <strain evidence="1">ATCC 28755</strain>
    </source>
</reference>
<organism evidence="1 2">
    <name type="scientific">Hygrophoropsis aurantiaca</name>
    <dbReference type="NCBI Taxonomy" id="72124"/>
    <lineage>
        <taxon>Eukaryota</taxon>
        <taxon>Fungi</taxon>
        <taxon>Dikarya</taxon>
        <taxon>Basidiomycota</taxon>
        <taxon>Agaricomycotina</taxon>
        <taxon>Agaricomycetes</taxon>
        <taxon>Agaricomycetidae</taxon>
        <taxon>Boletales</taxon>
        <taxon>Coniophorineae</taxon>
        <taxon>Hygrophoropsidaceae</taxon>
        <taxon>Hygrophoropsis</taxon>
    </lineage>
</organism>
<sequence>MSSSTTTSIPVPSPSPSYIDRLQDFVSENRRALLLGAAAAAVAVGGAVYYANASSSRGERDAEQGKKKKHGKKRKTVKDADGPILEERKAKDGQVEAQSEERLSAAQIAAMPTEERVKVAADLKTRGNGLYQKRQFQQAIDLYTQAIEVAPKSEPVYYSNRAACYMNMTPPKLDEVVSDCSEALKLDMNYVKAINRRGSALEKLLRYEEALRDFTAATILDKFQNESAAQSVERVLKKLATEKAAAILSTREPRLPSFTFISAYFAAFRRRSLPVLPETPSTGDNTLILALEALAAADYTHSVTLVNEAIGQGISWEAGRAEALNLRGTFKFLMGDVAGAKEDLHESIEIVPAFTQSWVKIASVHMEQGDNAKAFECFEEAIKHNPDDPDIYYHRGQVLFITNEFAKAAENYTKSTELDDQFVFSHIQLAVAQYKMGNVANSMATFRRTLSAFPNRSEPQNYYGELLLDQQRFQDAVDKFDRAVELERAKPPPMNVLSLVNKGLALYQWKQDIGAAERCCTEALRIDPECEPAVATLAQLSLQQGNIDRAIEMFARQAELARSELELVNALTYQYASAAQLEFLKNYPAMAAQLQQLARGMV</sequence>
<name>A0ACB8A6K0_9AGAM</name>
<dbReference type="Proteomes" id="UP000790377">
    <property type="component" value="Unassembled WGS sequence"/>
</dbReference>
<evidence type="ECO:0000313" key="1">
    <source>
        <dbReference type="EMBL" id="KAH7909015.1"/>
    </source>
</evidence>
<proteinExistence type="predicted"/>
<accession>A0ACB8A6K0</accession>
<keyword evidence="2" id="KW-1185">Reference proteome</keyword>
<evidence type="ECO:0000313" key="2">
    <source>
        <dbReference type="Proteomes" id="UP000790377"/>
    </source>
</evidence>
<dbReference type="EMBL" id="MU267784">
    <property type="protein sequence ID" value="KAH7909015.1"/>
    <property type="molecule type" value="Genomic_DNA"/>
</dbReference>
<gene>
    <name evidence="1" type="ORF">BJ138DRAFT_1156295</name>
</gene>
<protein>
    <submittedName>
        <fullName evidence="1">Uncharacterized protein</fullName>
    </submittedName>
</protein>